<name>A0A317F2S4_9SPHI</name>
<accession>A0A317F2S4</accession>
<dbReference type="Proteomes" id="UP000245391">
    <property type="component" value="Unassembled WGS sequence"/>
</dbReference>
<protein>
    <submittedName>
        <fullName evidence="1">Uncharacterized protein</fullName>
    </submittedName>
</protein>
<evidence type="ECO:0000313" key="1">
    <source>
        <dbReference type="EMBL" id="PWS31788.1"/>
    </source>
</evidence>
<proteinExistence type="predicted"/>
<reference evidence="2" key="1">
    <citation type="submission" date="2018-05" db="EMBL/GenBank/DDBJ databases">
        <title>Pedobacter paludis sp. nov., isolated from wetland soil.</title>
        <authorList>
            <person name="Zhang Y."/>
        </authorList>
    </citation>
    <scope>NUCLEOTIDE SEQUENCE [LARGE SCALE GENOMIC DNA]</scope>
    <source>
        <strain evidence="2">R-8</strain>
    </source>
</reference>
<keyword evidence="2" id="KW-1185">Reference proteome</keyword>
<evidence type="ECO:0000313" key="2">
    <source>
        <dbReference type="Proteomes" id="UP000245391"/>
    </source>
</evidence>
<dbReference type="EMBL" id="QGNY01000003">
    <property type="protein sequence ID" value="PWS31788.1"/>
    <property type="molecule type" value="Genomic_DNA"/>
</dbReference>
<dbReference type="RefSeq" id="WP_109929260.1">
    <property type="nucleotide sequence ID" value="NZ_QGNY01000003.1"/>
</dbReference>
<comment type="caution">
    <text evidence="1">The sequence shown here is derived from an EMBL/GenBank/DDBJ whole genome shotgun (WGS) entry which is preliminary data.</text>
</comment>
<gene>
    <name evidence="1" type="ORF">DF947_08285</name>
</gene>
<organism evidence="1 2">
    <name type="scientific">Pedobacter paludis</name>
    <dbReference type="NCBI Taxonomy" id="2203212"/>
    <lineage>
        <taxon>Bacteria</taxon>
        <taxon>Pseudomonadati</taxon>
        <taxon>Bacteroidota</taxon>
        <taxon>Sphingobacteriia</taxon>
        <taxon>Sphingobacteriales</taxon>
        <taxon>Sphingobacteriaceae</taxon>
        <taxon>Pedobacter</taxon>
    </lineage>
</organism>
<sequence>MNAIFYRLSILLIISIVYFSCRTDHLLSPNIDNPLDEVILSKAKTWYRESSSMPASDNPNDINLKEYIPDWDNFKISHNSVGAKVITIPLNKVKSTSKVIAYYSEIGLVLNKAGVACGMIKEYVGNPYAGETRLNLYSKDGHLFDQGLYDSTTRTFISAVKRRSNTPNSQ</sequence>
<dbReference type="AlphaFoldDB" id="A0A317F2S4"/>